<dbReference type="AlphaFoldDB" id="A0A0U5GXX4"/>
<dbReference type="STRING" id="454130.A0A0U5GXX4"/>
<organism evidence="1 2">
    <name type="scientific">Aspergillus calidoustus</name>
    <dbReference type="NCBI Taxonomy" id="454130"/>
    <lineage>
        <taxon>Eukaryota</taxon>
        <taxon>Fungi</taxon>
        <taxon>Dikarya</taxon>
        <taxon>Ascomycota</taxon>
        <taxon>Pezizomycotina</taxon>
        <taxon>Eurotiomycetes</taxon>
        <taxon>Eurotiomycetidae</taxon>
        <taxon>Eurotiales</taxon>
        <taxon>Aspergillaceae</taxon>
        <taxon>Aspergillus</taxon>
        <taxon>Aspergillus subgen. Nidulantes</taxon>
    </lineage>
</organism>
<sequence>MSGTPLARSDFTATRHSTTYDYISPLKLNLAGKHVLITGAAWENGVGYAAATAFARAGASAIAIADLQGIPPDLVAKLKTVATQAGRPEPTVLSCIVDISNRESVQAFHGTVEQVFGGRLDILVNNAAHMEPPSKFLDSDPDVYWRTWEVNLRGLFNMARSFLPMQLATRAKSDGSCIMTNVASSGALSVRPGGGSYRSSKLAVLRWTESLQVEYGDQGLLAFCVNPGAIKTKISEGLLPEAVRDRFPDSPDVAGDTIAWLAAERREWLGGRYISCPWDMEELMERKDEIVGGDKLKLWMVF</sequence>
<keyword evidence="2" id="KW-1185">Reference proteome</keyword>
<dbReference type="OMA" id="HHSTTYD"/>
<proteinExistence type="predicted"/>
<dbReference type="Gene3D" id="3.40.50.720">
    <property type="entry name" value="NAD(P)-binding Rossmann-like Domain"/>
    <property type="match status" value="1"/>
</dbReference>
<name>A0A0U5GXX4_ASPCI</name>
<accession>A0A0U5GXX4</accession>
<dbReference type="PRINTS" id="PR00081">
    <property type="entry name" value="GDHRDH"/>
</dbReference>
<gene>
    <name evidence="1" type="ORF">ASPCAL07147</name>
</gene>
<dbReference type="InterPro" id="IPR002347">
    <property type="entry name" value="SDR_fam"/>
</dbReference>
<dbReference type="Pfam" id="PF00106">
    <property type="entry name" value="adh_short"/>
    <property type="match status" value="1"/>
</dbReference>
<dbReference type="PANTHER" id="PTHR43975:SF2">
    <property type="entry name" value="EG:BACR7A4.14 PROTEIN-RELATED"/>
    <property type="match status" value="1"/>
</dbReference>
<evidence type="ECO:0000313" key="1">
    <source>
        <dbReference type="EMBL" id="CEL06036.1"/>
    </source>
</evidence>
<dbReference type="EMBL" id="CDMC01000005">
    <property type="protein sequence ID" value="CEL06036.1"/>
    <property type="molecule type" value="Genomic_DNA"/>
</dbReference>
<evidence type="ECO:0000313" key="2">
    <source>
        <dbReference type="Proteomes" id="UP000054771"/>
    </source>
</evidence>
<reference evidence="2" key="1">
    <citation type="journal article" date="2016" name="Genome Announc.">
        <title>Draft genome sequences of fungus Aspergillus calidoustus.</title>
        <authorList>
            <person name="Horn F."/>
            <person name="Linde J."/>
            <person name="Mattern D.J."/>
            <person name="Walther G."/>
            <person name="Guthke R."/>
            <person name="Scherlach K."/>
            <person name="Martin K."/>
            <person name="Brakhage A.A."/>
            <person name="Petzke L."/>
            <person name="Valiante V."/>
        </authorList>
    </citation>
    <scope>NUCLEOTIDE SEQUENCE [LARGE SCALE GENOMIC DNA]</scope>
    <source>
        <strain evidence="2">SF006504</strain>
    </source>
</reference>
<dbReference type="Proteomes" id="UP000054771">
    <property type="component" value="Unassembled WGS sequence"/>
</dbReference>
<dbReference type="InterPro" id="IPR036291">
    <property type="entry name" value="NAD(P)-bd_dom_sf"/>
</dbReference>
<protein>
    <submittedName>
        <fullName evidence="1">Putative Short chain dehydrogenase reductase</fullName>
    </submittedName>
</protein>
<dbReference type="SUPFAM" id="SSF51735">
    <property type="entry name" value="NAD(P)-binding Rossmann-fold domains"/>
    <property type="match status" value="1"/>
</dbReference>
<dbReference type="PANTHER" id="PTHR43975">
    <property type="entry name" value="ZGC:101858"/>
    <property type="match status" value="1"/>
</dbReference>
<dbReference type="CDD" id="cd05233">
    <property type="entry name" value="SDR_c"/>
    <property type="match status" value="1"/>
</dbReference>
<dbReference type="OrthoDB" id="1933717at2759"/>